<dbReference type="InterPro" id="IPR018959">
    <property type="entry name" value="DUF1989"/>
</dbReference>
<dbReference type="eggNOG" id="COG3665">
    <property type="taxonomic scope" value="Bacteria"/>
</dbReference>
<dbReference type="InterPro" id="IPR017792">
    <property type="entry name" value="UAAP1"/>
</dbReference>
<keyword evidence="3" id="KW-1185">Reference proteome</keyword>
<dbReference type="NCBIfam" id="TIGR03425">
    <property type="entry name" value="urea_degr_2"/>
    <property type="match status" value="1"/>
</dbReference>
<protein>
    <recommendedName>
        <fullName evidence="1">DUF1989 domain-containing protein</fullName>
    </recommendedName>
</protein>
<name>Q0EWU6_9PROT</name>
<dbReference type="InParanoid" id="Q0EWU6"/>
<evidence type="ECO:0000313" key="2">
    <source>
        <dbReference type="EMBL" id="EAU53693.1"/>
    </source>
</evidence>
<dbReference type="HOGENOM" id="CLU_079904_0_0_0"/>
<dbReference type="OrthoDB" id="5298498at2"/>
<evidence type="ECO:0000259" key="1">
    <source>
        <dbReference type="Pfam" id="PF09347"/>
    </source>
</evidence>
<reference evidence="2 3" key="1">
    <citation type="submission" date="2006-09" db="EMBL/GenBank/DDBJ databases">
        <authorList>
            <person name="Emerson D."/>
            <person name="Ferriera S."/>
            <person name="Johnson J."/>
            <person name="Kravitz S."/>
            <person name="Halpern A."/>
            <person name="Remington K."/>
            <person name="Beeson K."/>
            <person name="Tran B."/>
            <person name="Rogers Y.-H."/>
            <person name="Friedman R."/>
            <person name="Venter J.C."/>
        </authorList>
    </citation>
    <scope>NUCLEOTIDE SEQUENCE [LARGE SCALE GENOMIC DNA]</scope>
    <source>
        <strain evidence="2 3">PV-1</strain>
    </source>
</reference>
<dbReference type="RefSeq" id="WP_009851518.1">
    <property type="nucleotide sequence ID" value="NZ_DS022295.1"/>
</dbReference>
<feature type="domain" description="DUF1989" evidence="1">
    <location>
        <begin position="19"/>
        <end position="187"/>
    </location>
</feature>
<comment type="caution">
    <text evidence="2">The sequence shown here is derived from an EMBL/GenBank/DDBJ whole genome shotgun (WGS) entry which is preliminary data.</text>
</comment>
<dbReference type="Proteomes" id="UP000005297">
    <property type="component" value="Unassembled WGS sequence"/>
</dbReference>
<proteinExistence type="predicted"/>
<accession>Q0EWU6</accession>
<dbReference type="EMBL" id="AATS01000018">
    <property type="protein sequence ID" value="EAU53693.1"/>
    <property type="molecule type" value="Genomic_DNA"/>
</dbReference>
<gene>
    <name evidence="2" type="ORF">SPV1_06124</name>
</gene>
<dbReference type="PANTHER" id="PTHR31527:SF0">
    <property type="entry name" value="RE64534P"/>
    <property type="match status" value="1"/>
</dbReference>
<evidence type="ECO:0000313" key="3">
    <source>
        <dbReference type="Proteomes" id="UP000005297"/>
    </source>
</evidence>
<dbReference type="AlphaFoldDB" id="Q0EWU6"/>
<dbReference type="PANTHER" id="PTHR31527">
    <property type="entry name" value="RE64534P"/>
    <property type="match status" value="1"/>
</dbReference>
<dbReference type="STRING" id="314344.AL013_02635"/>
<dbReference type="Pfam" id="PF09347">
    <property type="entry name" value="DUF1989"/>
    <property type="match status" value="1"/>
</dbReference>
<sequence length="249" mass="27563">MSSNPTNKETVIFSEMLIGGSHWSGVIRRGTTLRLTDLEGGANVSALFYNVEEKLERYNMADTLKGQHTACLSSGDVCYSDMGRVLCSITADTCGWHDTICGVSDAAMVEARYGRLAYQQGLNEYYKNGYDSLINELGKYGMGKRDIVSNINFFSKVIVDDNGSMHFVEANSQADDYVDLRFEMDCLVVLSTCQHPLDPAPAYSPKPVDMTARYTGTAPANDACRLSCPENERAFINTERFYGLTVRAK</sequence>
<organism evidence="2 3">
    <name type="scientific">Mariprofundus ferrooxydans PV-1</name>
    <dbReference type="NCBI Taxonomy" id="314345"/>
    <lineage>
        <taxon>Bacteria</taxon>
        <taxon>Pseudomonadati</taxon>
        <taxon>Pseudomonadota</taxon>
        <taxon>Candidatius Mariprofundia</taxon>
        <taxon>Mariprofundales</taxon>
        <taxon>Mariprofundaceae</taxon>
        <taxon>Mariprofundus</taxon>
    </lineage>
</organism>